<evidence type="ECO:0000313" key="2">
    <source>
        <dbReference type="Proteomes" id="UP000265520"/>
    </source>
</evidence>
<dbReference type="Proteomes" id="UP000265520">
    <property type="component" value="Unassembled WGS sequence"/>
</dbReference>
<accession>A0A392V7G7</accession>
<organism evidence="1 2">
    <name type="scientific">Trifolium medium</name>
    <dbReference type="NCBI Taxonomy" id="97028"/>
    <lineage>
        <taxon>Eukaryota</taxon>
        <taxon>Viridiplantae</taxon>
        <taxon>Streptophyta</taxon>
        <taxon>Embryophyta</taxon>
        <taxon>Tracheophyta</taxon>
        <taxon>Spermatophyta</taxon>
        <taxon>Magnoliopsida</taxon>
        <taxon>eudicotyledons</taxon>
        <taxon>Gunneridae</taxon>
        <taxon>Pentapetalae</taxon>
        <taxon>rosids</taxon>
        <taxon>fabids</taxon>
        <taxon>Fabales</taxon>
        <taxon>Fabaceae</taxon>
        <taxon>Papilionoideae</taxon>
        <taxon>50 kb inversion clade</taxon>
        <taxon>NPAAA clade</taxon>
        <taxon>Hologalegina</taxon>
        <taxon>IRL clade</taxon>
        <taxon>Trifolieae</taxon>
        <taxon>Trifolium</taxon>
    </lineage>
</organism>
<reference evidence="1 2" key="1">
    <citation type="journal article" date="2018" name="Front. Plant Sci.">
        <title>Red Clover (Trifolium pratense) and Zigzag Clover (T. medium) - A Picture of Genomic Similarities and Differences.</title>
        <authorList>
            <person name="Dluhosova J."/>
            <person name="Istvanek J."/>
            <person name="Nedelnik J."/>
            <person name="Repkova J."/>
        </authorList>
    </citation>
    <scope>NUCLEOTIDE SEQUENCE [LARGE SCALE GENOMIC DNA]</scope>
    <source>
        <strain evidence="2">cv. 10/8</strain>
        <tissue evidence="1">Leaf</tissue>
    </source>
</reference>
<sequence length="29" mass="3326">VLAGLEKARDSQEMAEHFWLEPEKARRAG</sequence>
<keyword evidence="2" id="KW-1185">Reference proteome</keyword>
<protein>
    <submittedName>
        <fullName evidence="1">Uncharacterized protein</fullName>
    </submittedName>
</protein>
<dbReference type="AlphaFoldDB" id="A0A392V7G7"/>
<comment type="caution">
    <text evidence="1">The sequence shown here is derived from an EMBL/GenBank/DDBJ whole genome shotgun (WGS) entry which is preliminary data.</text>
</comment>
<dbReference type="EMBL" id="LXQA011083656">
    <property type="protein sequence ID" value="MCI84147.1"/>
    <property type="molecule type" value="Genomic_DNA"/>
</dbReference>
<feature type="non-terminal residue" evidence="1">
    <location>
        <position position="1"/>
    </location>
</feature>
<evidence type="ECO:0000313" key="1">
    <source>
        <dbReference type="EMBL" id="MCI84147.1"/>
    </source>
</evidence>
<proteinExistence type="predicted"/>
<name>A0A392V7G7_9FABA</name>